<keyword evidence="10" id="KW-1185">Reference proteome</keyword>
<evidence type="ECO:0000256" key="5">
    <source>
        <dbReference type="ARBA" id="ARBA00023237"/>
    </source>
</evidence>
<dbReference type="Pfam" id="PF07980">
    <property type="entry name" value="SusD_RagB"/>
    <property type="match status" value="1"/>
</dbReference>
<evidence type="ECO:0000259" key="7">
    <source>
        <dbReference type="Pfam" id="PF07980"/>
    </source>
</evidence>
<dbReference type="Pfam" id="PF14322">
    <property type="entry name" value="SusD-like_3"/>
    <property type="match status" value="1"/>
</dbReference>
<evidence type="ECO:0000256" key="4">
    <source>
        <dbReference type="ARBA" id="ARBA00023136"/>
    </source>
</evidence>
<comment type="subcellular location">
    <subcellularLocation>
        <location evidence="1">Cell outer membrane</location>
    </subcellularLocation>
</comment>
<dbReference type="Gene3D" id="1.25.40.390">
    <property type="match status" value="1"/>
</dbReference>
<sequence length="532" mass="58357">MKKLLMILSTCALLSSCSNKLDVAPPNSITDEQIQALLAQGDAATIQSVLGSIANNMPLVLNSAATGLSGSDARYSNIQGLLAMRNLEGNDLVFGNRNLTIFGADEYRFLDFTSPEVDKNYGYWNYAWNLITASNKLLNYLDDATVGNNVKLKDFKARGLTLRAYAYQFLMENYQDAYLQGGKAKLGMPLYDFYSPVQPSKARATAVETYNFINNDLNMAYQLFSDAGVGFTANVSDFDLSVVTFLQTKVAVATGEWATAINKSTELLGKYPTLMSQAVYGGKNTGTATAPEFKADQNGFINNAVNPEVILGYPVGQAGTNHNYWLNPFAEGNGGLGEGYARIDNRLWDKISTSDYRKDAFIASAFGDYAYPTTGAVRNIPAQTNLKFAATHGIGSTDKKDVNNRVSCFYMRASEVLLMKAEAQAQTGDANAAKNTLNVLLAARTKSGEAPLTCDTYPSMAGLTPLQMVQLQTRIELWGEGGRDFYNNKRWNTPVDRRNSTNHIDKSTYPVANMTLKIPQDEMLYNDKIVQN</sequence>
<dbReference type="InterPro" id="IPR012944">
    <property type="entry name" value="SusD_RagB_dom"/>
</dbReference>
<evidence type="ECO:0000259" key="8">
    <source>
        <dbReference type="Pfam" id="PF14322"/>
    </source>
</evidence>
<dbReference type="InterPro" id="IPR011990">
    <property type="entry name" value="TPR-like_helical_dom_sf"/>
</dbReference>
<feature type="signal peptide" evidence="6">
    <location>
        <begin position="1"/>
        <end position="20"/>
    </location>
</feature>
<keyword evidence="4" id="KW-0472">Membrane</keyword>
<accession>A0A8T4H6I5</accession>
<organism evidence="9 10">
    <name type="scientific">Rhinopithecimicrobium faecis</name>
    <dbReference type="NCBI Taxonomy" id="2820698"/>
    <lineage>
        <taxon>Bacteria</taxon>
        <taxon>Pseudomonadati</taxon>
        <taxon>Bacteroidota</taxon>
        <taxon>Sphingobacteriia</taxon>
        <taxon>Sphingobacteriales</taxon>
        <taxon>Sphingobacteriaceae</taxon>
        <taxon>Rhinopithecimicrobium</taxon>
    </lineage>
</organism>
<proteinExistence type="inferred from homology"/>
<dbReference type="AlphaFoldDB" id="A0A8T4H6I5"/>
<keyword evidence="5" id="KW-0998">Cell outer membrane</keyword>
<feature type="domain" description="RagB/SusD" evidence="7">
    <location>
        <begin position="291"/>
        <end position="508"/>
    </location>
</feature>
<evidence type="ECO:0000313" key="10">
    <source>
        <dbReference type="Proteomes" id="UP000679691"/>
    </source>
</evidence>
<dbReference type="Proteomes" id="UP000679691">
    <property type="component" value="Unassembled WGS sequence"/>
</dbReference>
<feature type="chain" id="PRO_5035736233" evidence="6">
    <location>
        <begin position="21"/>
        <end position="532"/>
    </location>
</feature>
<name>A0A8T4H6I5_9SPHI</name>
<dbReference type="PROSITE" id="PS51257">
    <property type="entry name" value="PROKAR_LIPOPROTEIN"/>
    <property type="match status" value="1"/>
</dbReference>
<dbReference type="RefSeq" id="WP_353545877.1">
    <property type="nucleotide sequence ID" value="NZ_JAGKSB010000002.1"/>
</dbReference>
<keyword evidence="3 6" id="KW-0732">Signal</keyword>
<comment type="similarity">
    <text evidence="2">Belongs to the SusD family.</text>
</comment>
<evidence type="ECO:0000256" key="1">
    <source>
        <dbReference type="ARBA" id="ARBA00004442"/>
    </source>
</evidence>
<gene>
    <name evidence="9" type="ORF">J5U18_02255</name>
</gene>
<dbReference type="GO" id="GO:0009279">
    <property type="term" value="C:cell outer membrane"/>
    <property type="evidence" value="ECO:0007669"/>
    <property type="project" value="UniProtKB-SubCell"/>
</dbReference>
<reference evidence="9" key="1">
    <citation type="submission" date="2021-03" db="EMBL/GenBank/DDBJ databases">
        <authorList>
            <person name="Lu T."/>
            <person name="Wang Q."/>
            <person name="Han X."/>
        </authorList>
    </citation>
    <scope>NUCLEOTIDE SEQUENCE</scope>
    <source>
        <strain evidence="9">WQ 2009</strain>
    </source>
</reference>
<dbReference type="InterPro" id="IPR033985">
    <property type="entry name" value="SusD-like_N"/>
</dbReference>
<evidence type="ECO:0000256" key="2">
    <source>
        <dbReference type="ARBA" id="ARBA00006275"/>
    </source>
</evidence>
<protein>
    <submittedName>
        <fullName evidence="9">RagB/SusD family nutrient uptake outer membrane protein</fullName>
    </submittedName>
</protein>
<evidence type="ECO:0000256" key="3">
    <source>
        <dbReference type="ARBA" id="ARBA00022729"/>
    </source>
</evidence>
<dbReference type="SUPFAM" id="SSF48452">
    <property type="entry name" value="TPR-like"/>
    <property type="match status" value="1"/>
</dbReference>
<dbReference type="EMBL" id="JAGKSB010000002">
    <property type="protein sequence ID" value="MBP3942394.1"/>
    <property type="molecule type" value="Genomic_DNA"/>
</dbReference>
<comment type="caution">
    <text evidence="9">The sequence shown here is derived from an EMBL/GenBank/DDBJ whole genome shotgun (WGS) entry which is preliminary data.</text>
</comment>
<feature type="domain" description="SusD-like N-terminal" evidence="8">
    <location>
        <begin position="116"/>
        <end position="227"/>
    </location>
</feature>
<evidence type="ECO:0000256" key="6">
    <source>
        <dbReference type="SAM" id="SignalP"/>
    </source>
</evidence>
<evidence type="ECO:0000313" key="9">
    <source>
        <dbReference type="EMBL" id="MBP3942394.1"/>
    </source>
</evidence>